<reference evidence="1" key="1">
    <citation type="submission" date="2018-02" db="EMBL/GenBank/DDBJ databases">
        <title>Rhizophora mucronata_Transcriptome.</title>
        <authorList>
            <person name="Meera S.P."/>
            <person name="Sreeshan A."/>
            <person name="Augustine A."/>
        </authorList>
    </citation>
    <scope>NUCLEOTIDE SEQUENCE</scope>
    <source>
        <tissue evidence="1">Leaf</tissue>
    </source>
</reference>
<dbReference type="EMBL" id="GGEC01089141">
    <property type="protein sequence ID" value="MBX69625.1"/>
    <property type="molecule type" value="Transcribed_RNA"/>
</dbReference>
<evidence type="ECO:0000313" key="1">
    <source>
        <dbReference type="EMBL" id="MBX69625.1"/>
    </source>
</evidence>
<accession>A0A2P2QRS2</accession>
<name>A0A2P2QRS2_RHIMU</name>
<proteinExistence type="predicted"/>
<sequence length="38" mass="4197">MKRISPTNSKFGSGSLKFKSSSWNVMNYVVGEKKNTAS</sequence>
<dbReference type="AlphaFoldDB" id="A0A2P2QRS2"/>
<protein>
    <submittedName>
        <fullName evidence="1">Uncharacterized protein</fullName>
    </submittedName>
</protein>
<organism evidence="1">
    <name type="scientific">Rhizophora mucronata</name>
    <name type="common">Asiatic mangrove</name>
    <dbReference type="NCBI Taxonomy" id="61149"/>
    <lineage>
        <taxon>Eukaryota</taxon>
        <taxon>Viridiplantae</taxon>
        <taxon>Streptophyta</taxon>
        <taxon>Embryophyta</taxon>
        <taxon>Tracheophyta</taxon>
        <taxon>Spermatophyta</taxon>
        <taxon>Magnoliopsida</taxon>
        <taxon>eudicotyledons</taxon>
        <taxon>Gunneridae</taxon>
        <taxon>Pentapetalae</taxon>
        <taxon>rosids</taxon>
        <taxon>fabids</taxon>
        <taxon>Malpighiales</taxon>
        <taxon>Rhizophoraceae</taxon>
        <taxon>Rhizophora</taxon>
    </lineage>
</organism>